<dbReference type="Pfam" id="PF03101">
    <property type="entry name" value="FAR1"/>
    <property type="match status" value="1"/>
</dbReference>
<sequence>MYEEYAEKAGFSVRLSTQNCLKSGIVDRKYLVCNREGLAKGVNKDTMNEETSDNQIRTSSISRTGCMAMVKFKLNESHTEYELYDFVEEHNHTFIPVMYRNLTKKKKKLTHREKMFMQQLGGTNIGATRAHHLYAATNGGYDEVDATETEFRNHTRDLNSHIGDSDAQMLINKMENRVKNVSNFTFEYAVEDNQLNRLFWADEMAKYNYKEFGDTISFDATFRTNKYNMVFVPFTGIDNHRKCVTFGAGLLSNETTKSYIWLLRCFLKAFSKQPRLVVTDQDPAMRKAIAAVFNESKHRLCMWHITNKLPLKVRHAKINYLKSLYNLYFITNKSSCSIFEFSN</sequence>
<dbReference type="PANTHER" id="PTHR47718">
    <property type="entry name" value="OS01G0519700 PROTEIN"/>
    <property type="match status" value="1"/>
</dbReference>
<evidence type="ECO:0000313" key="3">
    <source>
        <dbReference type="EMBL" id="PWA95498.1"/>
    </source>
</evidence>
<reference evidence="3 4" key="1">
    <citation type="journal article" date="2018" name="Mol. Plant">
        <title>The genome of Artemisia annua provides insight into the evolution of Asteraceae family and artemisinin biosynthesis.</title>
        <authorList>
            <person name="Shen Q."/>
            <person name="Zhang L."/>
            <person name="Liao Z."/>
            <person name="Wang S."/>
            <person name="Yan T."/>
            <person name="Shi P."/>
            <person name="Liu M."/>
            <person name="Fu X."/>
            <person name="Pan Q."/>
            <person name="Wang Y."/>
            <person name="Lv Z."/>
            <person name="Lu X."/>
            <person name="Zhang F."/>
            <person name="Jiang W."/>
            <person name="Ma Y."/>
            <person name="Chen M."/>
            <person name="Hao X."/>
            <person name="Li L."/>
            <person name="Tang Y."/>
            <person name="Lv G."/>
            <person name="Zhou Y."/>
            <person name="Sun X."/>
            <person name="Brodelius P.E."/>
            <person name="Rose J.K.C."/>
            <person name="Tang K."/>
        </authorList>
    </citation>
    <scope>NUCLEOTIDE SEQUENCE [LARGE SCALE GENOMIC DNA]</scope>
    <source>
        <strain evidence="4">cv. Huhao1</strain>
        <tissue evidence="3">Leaf</tissue>
    </source>
</reference>
<dbReference type="Pfam" id="PF10551">
    <property type="entry name" value="MULE"/>
    <property type="match status" value="1"/>
</dbReference>
<dbReference type="InterPro" id="IPR004330">
    <property type="entry name" value="FAR1_DNA_bnd_dom"/>
</dbReference>
<dbReference type="Proteomes" id="UP000245207">
    <property type="component" value="Unassembled WGS sequence"/>
</dbReference>
<protein>
    <submittedName>
        <fullName evidence="3">FAR1 DNA binding domain, Zinc finger, SWIM-type, MULE transposase domain, FHY3/FAR1 family</fullName>
    </submittedName>
</protein>
<proteinExistence type="predicted"/>
<evidence type="ECO:0000259" key="2">
    <source>
        <dbReference type="Pfam" id="PF10551"/>
    </source>
</evidence>
<keyword evidence="4" id="KW-1185">Reference proteome</keyword>
<accession>A0A2U1QBW5</accession>
<evidence type="ECO:0000259" key="1">
    <source>
        <dbReference type="Pfam" id="PF03101"/>
    </source>
</evidence>
<comment type="caution">
    <text evidence="3">The sequence shown here is derived from an EMBL/GenBank/DDBJ whole genome shotgun (WGS) entry which is preliminary data.</text>
</comment>
<dbReference type="AlphaFoldDB" id="A0A2U1QBW5"/>
<dbReference type="STRING" id="35608.A0A2U1QBW5"/>
<evidence type="ECO:0000313" key="4">
    <source>
        <dbReference type="Proteomes" id="UP000245207"/>
    </source>
</evidence>
<name>A0A2U1QBW5_ARTAN</name>
<dbReference type="EMBL" id="PKPP01000238">
    <property type="protein sequence ID" value="PWA95498.1"/>
    <property type="molecule type" value="Genomic_DNA"/>
</dbReference>
<feature type="domain" description="FAR1" evidence="1">
    <location>
        <begin position="2"/>
        <end position="95"/>
    </location>
</feature>
<gene>
    <name evidence="3" type="ORF">CTI12_AA008850</name>
</gene>
<dbReference type="PANTHER" id="PTHR47718:SF12">
    <property type="entry name" value="PROTEIN FAR1-RELATED SEQUENCE"/>
    <property type="match status" value="1"/>
</dbReference>
<organism evidence="3 4">
    <name type="scientific">Artemisia annua</name>
    <name type="common">Sweet wormwood</name>
    <dbReference type="NCBI Taxonomy" id="35608"/>
    <lineage>
        <taxon>Eukaryota</taxon>
        <taxon>Viridiplantae</taxon>
        <taxon>Streptophyta</taxon>
        <taxon>Embryophyta</taxon>
        <taxon>Tracheophyta</taxon>
        <taxon>Spermatophyta</taxon>
        <taxon>Magnoliopsida</taxon>
        <taxon>eudicotyledons</taxon>
        <taxon>Gunneridae</taxon>
        <taxon>Pentapetalae</taxon>
        <taxon>asterids</taxon>
        <taxon>campanulids</taxon>
        <taxon>Asterales</taxon>
        <taxon>Asteraceae</taxon>
        <taxon>Asteroideae</taxon>
        <taxon>Anthemideae</taxon>
        <taxon>Artemisiinae</taxon>
        <taxon>Artemisia</taxon>
    </lineage>
</organism>
<dbReference type="InterPro" id="IPR018289">
    <property type="entry name" value="MULE_transposase_dom"/>
</dbReference>
<feature type="domain" description="MULE transposase" evidence="2">
    <location>
        <begin position="216"/>
        <end position="307"/>
    </location>
</feature>
<dbReference type="OrthoDB" id="2402896at2759"/>